<dbReference type="Pfam" id="PF01230">
    <property type="entry name" value="HIT"/>
    <property type="match status" value="1"/>
</dbReference>
<reference evidence="6 7" key="1">
    <citation type="submission" date="2009-10" db="EMBL/GenBank/DDBJ databases">
        <title>Complete sequence of chromosome of Ammonifex degensii KC4.</title>
        <authorList>
            <consortium name="US DOE Joint Genome Institute"/>
            <person name="Kerfeld C."/>
            <person name="Goodner B."/>
            <person name="Huber H."/>
            <person name="Stetter K."/>
            <person name="Lucas S."/>
            <person name="Copeland A."/>
            <person name="Lapidus A."/>
            <person name="Glavina del Rio T."/>
            <person name="Dalin E."/>
            <person name="Tice H."/>
            <person name="Bruce D."/>
            <person name="Goodwin L."/>
            <person name="Pitluck S."/>
            <person name="Saunders E."/>
            <person name="Brettin T."/>
            <person name="Detter J.C."/>
            <person name="Han C."/>
            <person name="Larimer F."/>
            <person name="Land M."/>
            <person name="Hauser L."/>
            <person name="Kyrpides N."/>
            <person name="Ovchinnikova G."/>
            <person name="Richardson P."/>
        </authorList>
    </citation>
    <scope>NUCLEOTIDE SEQUENCE [LARGE SCALE GENOMIC DNA]</scope>
    <source>
        <strain evidence="7">DSM 10501 / KC4</strain>
    </source>
</reference>
<accession>C9RAN7</accession>
<feature type="short sequence motif" description="Histidine triad motif" evidence="2 3">
    <location>
        <begin position="93"/>
        <end position="97"/>
    </location>
</feature>
<evidence type="ECO:0000256" key="4">
    <source>
        <dbReference type="SAM" id="MobiDB-lite"/>
    </source>
</evidence>
<gene>
    <name evidence="6" type="ordered locus">Adeg_0142</name>
</gene>
<evidence type="ECO:0000256" key="2">
    <source>
        <dbReference type="PIRSR" id="PIRSR601310-3"/>
    </source>
</evidence>
<proteinExistence type="predicted"/>
<name>C9RAN7_AMMDK</name>
<evidence type="ECO:0000256" key="3">
    <source>
        <dbReference type="PROSITE-ProRule" id="PRU00464"/>
    </source>
</evidence>
<dbReference type="eggNOG" id="COG0537">
    <property type="taxonomic scope" value="Bacteria"/>
</dbReference>
<keyword evidence="7" id="KW-1185">Reference proteome</keyword>
<dbReference type="InterPro" id="IPR052908">
    <property type="entry name" value="AP-4-A_phosphorylase"/>
</dbReference>
<dbReference type="GO" id="GO:0003824">
    <property type="term" value="F:catalytic activity"/>
    <property type="evidence" value="ECO:0007669"/>
    <property type="project" value="InterPro"/>
</dbReference>
<dbReference type="AlphaFoldDB" id="C9RAN7"/>
<evidence type="ECO:0000256" key="1">
    <source>
        <dbReference type="PIRSR" id="PIRSR601310-1"/>
    </source>
</evidence>
<feature type="domain" description="HIT" evidence="5">
    <location>
        <begin position="2"/>
        <end position="108"/>
    </location>
</feature>
<dbReference type="STRING" id="429009.Adeg_0142"/>
<organism evidence="6 7">
    <name type="scientific">Ammonifex degensii (strain DSM 10501 / KC4)</name>
    <dbReference type="NCBI Taxonomy" id="429009"/>
    <lineage>
        <taxon>Bacteria</taxon>
        <taxon>Bacillati</taxon>
        <taxon>Bacillota</taxon>
        <taxon>Clostridia</taxon>
        <taxon>Thermoanaerobacterales</taxon>
        <taxon>Thermoanaerobacteraceae</taxon>
        <taxon>Ammonifex</taxon>
    </lineage>
</organism>
<evidence type="ECO:0000259" key="5">
    <source>
        <dbReference type="PROSITE" id="PS51084"/>
    </source>
</evidence>
<dbReference type="PANTHER" id="PTHR42997:SF1">
    <property type="entry name" value="AP-4-A PHOSPHORYLASE"/>
    <property type="match status" value="1"/>
</dbReference>
<dbReference type="InterPro" id="IPR011146">
    <property type="entry name" value="HIT-like"/>
</dbReference>
<evidence type="ECO:0000313" key="7">
    <source>
        <dbReference type="Proteomes" id="UP000002620"/>
    </source>
</evidence>
<dbReference type="PRINTS" id="PR00332">
    <property type="entry name" value="HISTRIAD"/>
</dbReference>
<dbReference type="PROSITE" id="PS51084">
    <property type="entry name" value="HIT_2"/>
    <property type="match status" value="1"/>
</dbReference>
<dbReference type="Proteomes" id="UP000002620">
    <property type="component" value="Chromosome"/>
</dbReference>
<sequence>MQECLFCNLPREAVIAENELAFAIFDKYPVNPGHTLVIPKRHFASFFEATEEEIVALYRLLHEVKKLLDERYHPDGYNVGVNVGKCAGQVIMHLHFHVIPRFEGDAPRPGGLRRVKDPITPWEGEGEKSK</sequence>
<dbReference type="HOGENOM" id="CLU_056776_5_1_9"/>
<feature type="region of interest" description="Disordered" evidence="4">
    <location>
        <begin position="105"/>
        <end position="130"/>
    </location>
</feature>
<dbReference type="InterPro" id="IPR001310">
    <property type="entry name" value="Histidine_triad_HIT"/>
</dbReference>
<dbReference type="PROSITE" id="PS00892">
    <property type="entry name" value="HIT_1"/>
    <property type="match status" value="1"/>
</dbReference>
<protein>
    <submittedName>
        <fullName evidence="6">Histidine triad (HIT) protein</fullName>
    </submittedName>
</protein>
<dbReference type="RefSeq" id="WP_015738192.1">
    <property type="nucleotide sequence ID" value="NC_013385.1"/>
</dbReference>
<dbReference type="InterPro" id="IPR019808">
    <property type="entry name" value="Histidine_triad_CS"/>
</dbReference>
<dbReference type="SUPFAM" id="SSF54197">
    <property type="entry name" value="HIT-like"/>
    <property type="match status" value="1"/>
</dbReference>
<dbReference type="KEGG" id="adg:Adeg_0142"/>
<feature type="active site" description="Tele-AMP-histidine intermediate" evidence="1">
    <location>
        <position position="95"/>
    </location>
</feature>
<dbReference type="Gene3D" id="3.30.428.10">
    <property type="entry name" value="HIT-like"/>
    <property type="match status" value="1"/>
</dbReference>
<dbReference type="EMBL" id="CP001785">
    <property type="protein sequence ID" value="ACX51314.1"/>
    <property type="molecule type" value="Genomic_DNA"/>
</dbReference>
<dbReference type="InterPro" id="IPR036265">
    <property type="entry name" value="HIT-like_sf"/>
</dbReference>
<evidence type="ECO:0000313" key="6">
    <source>
        <dbReference type="EMBL" id="ACX51314.1"/>
    </source>
</evidence>
<dbReference type="OrthoDB" id="9784774at2"/>
<dbReference type="PANTHER" id="PTHR42997">
    <property type="entry name" value="HIT FAMILY HYDROLASE"/>
    <property type="match status" value="1"/>
</dbReference>